<organism evidence="2 3">
    <name type="scientific">Dorea longicatena</name>
    <dbReference type="NCBI Taxonomy" id="88431"/>
    <lineage>
        <taxon>Bacteria</taxon>
        <taxon>Bacillati</taxon>
        <taxon>Bacillota</taxon>
        <taxon>Clostridia</taxon>
        <taxon>Lachnospirales</taxon>
        <taxon>Lachnospiraceae</taxon>
        <taxon>Dorea</taxon>
    </lineage>
</organism>
<sequence length="424" mass="47712">MSKYTYIICGKLYNGIDAEFKEGYKILVKDNKIEAVGREIPQPETAEVVDLSDATVTPGMIDAHMHMDYIDWHTIREEVYTTSEEAKTIAIIRTAQKTLSRGFTTVRHPGGITSNGFGVLDVKRAIEKGYITGSRIVAAPRFLCAAGSHGDLSQGFARNPELSNIAQNLRLSLGAGKDFFANAVREEIKYGADFIKIMATGGFFTPYDNPSQQQMNDEELKSIMDTAHEWGKTVTAHVYSVNHMQKLIKFGIDGMEHCSLMDEETAQMIIDNDVYVVPTFCPYEEAVHYDPVMIQTKQKEYRIKLEYYKDALQAGREVIKNCKCKLGYGTDMVATHQNYESGYEFKAWMESGMGTFRTLHAATKVNSEILQLEDKIGTLEPGKYADIAAWKRDLMTDPYALLDCAFVMKEGVIYPTEKCEELTD</sequence>
<dbReference type="GeneID" id="96227565"/>
<feature type="domain" description="Amidohydrolase-related" evidence="1">
    <location>
        <begin position="55"/>
        <end position="409"/>
    </location>
</feature>
<accession>A0A174JXT2</accession>
<protein>
    <submittedName>
        <fullName evidence="2">Cytosine deaminase and related metal-dependent hydrolases</fullName>
    </submittedName>
</protein>
<evidence type="ECO:0000259" key="1">
    <source>
        <dbReference type="Pfam" id="PF01979"/>
    </source>
</evidence>
<dbReference type="AlphaFoldDB" id="A0A174JXT2"/>
<dbReference type="RefSeq" id="WP_055281310.1">
    <property type="nucleotide sequence ID" value="NZ_CZAY01000002.1"/>
</dbReference>
<dbReference type="EMBL" id="CZAY01000002">
    <property type="protein sequence ID" value="CUP03421.1"/>
    <property type="molecule type" value="Genomic_DNA"/>
</dbReference>
<proteinExistence type="predicted"/>
<dbReference type="SUPFAM" id="SSF51556">
    <property type="entry name" value="Metallo-dependent hydrolases"/>
    <property type="match status" value="1"/>
</dbReference>
<dbReference type="Pfam" id="PF01979">
    <property type="entry name" value="Amidohydro_1"/>
    <property type="match status" value="1"/>
</dbReference>
<gene>
    <name evidence="2" type="ORF">ERS852526_00253</name>
</gene>
<dbReference type="GO" id="GO:0016810">
    <property type="term" value="F:hydrolase activity, acting on carbon-nitrogen (but not peptide) bonds"/>
    <property type="evidence" value="ECO:0007669"/>
    <property type="project" value="InterPro"/>
</dbReference>
<name>A0A174JXT2_9FIRM</name>
<dbReference type="InterPro" id="IPR051781">
    <property type="entry name" value="Metallo-dep_Hydrolase"/>
</dbReference>
<dbReference type="InterPro" id="IPR032466">
    <property type="entry name" value="Metal_Hydrolase"/>
</dbReference>
<dbReference type="InterPro" id="IPR011059">
    <property type="entry name" value="Metal-dep_hydrolase_composite"/>
</dbReference>
<dbReference type="Gene3D" id="2.30.40.10">
    <property type="entry name" value="Urease, subunit C, domain 1"/>
    <property type="match status" value="1"/>
</dbReference>
<dbReference type="CDD" id="cd01299">
    <property type="entry name" value="Met_dep_hydrolase_A"/>
    <property type="match status" value="1"/>
</dbReference>
<reference evidence="2 3" key="1">
    <citation type="submission" date="2015-09" db="EMBL/GenBank/DDBJ databases">
        <authorList>
            <consortium name="Pathogen Informatics"/>
        </authorList>
    </citation>
    <scope>NUCLEOTIDE SEQUENCE [LARGE SCALE GENOMIC DNA]</scope>
    <source>
        <strain evidence="2 3">2789STDY5834914</strain>
    </source>
</reference>
<dbReference type="PANTHER" id="PTHR43135">
    <property type="entry name" value="ALPHA-D-RIBOSE 1-METHYLPHOSPHONATE 5-TRIPHOSPHATE DIPHOSPHATASE"/>
    <property type="match status" value="1"/>
</dbReference>
<dbReference type="InterPro" id="IPR057744">
    <property type="entry name" value="OTAase-like"/>
</dbReference>
<evidence type="ECO:0000313" key="3">
    <source>
        <dbReference type="Proteomes" id="UP000095485"/>
    </source>
</evidence>
<dbReference type="Gene3D" id="3.20.20.140">
    <property type="entry name" value="Metal-dependent hydrolases"/>
    <property type="match status" value="1"/>
</dbReference>
<dbReference type="SUPFAM" id="SSF51338">
    <property type="entry name" value="Composite domain of metallo-dependent hydrolases"/>
    <property type="match status" value="1"/>
</dbReference>
<dbReference type="PANTHER" id="PTHR43135:SF3">
    <property type="entry name" value="ALPHA-D-RIBOSE 1-METHYLPHOSPHONATE 5-TRIPHOSPHATE DIPHOSPHATASE"/>
    <property type="match status" value="1"/>
</dbReference>
<dbReference type="OrthoDB" id="9797498at2"/>
<dbReference type="Proteomes" id="UP000095485">
    <property type="component" value="Unassembled WGS sequence"/>
</dbReference>
<keyword evidence="2" id="KW-0378">Hydrolase</keyword>
<dbReference type="InterPro" id="IPR006680">
    <property type="entry name" value="Amidohydro-rel"/>
</dbReference>
<evidence type="ECO:0000313" key="2">
    <source>
        <dbReference type="EMBL" id="CUP03421.1"/>
    </source>
</evidence>